<reference evidence="3" key="1">
    <citation type="submission" date="2016-01" db="EMBL/GenBank/DDBJ databases">
        <authorList>
            <person name="Mitreva M."/>
            <person name="Pepin K.H."/>
            <person name="Mihindukulasuriya K.A."/>
            <person name="Fulton R."/>
            <person name="Fronick C."/>
            <person name="O'Laughlin M."/>
            <person name="Miner T."/>
            <person name="Herter B."/>
            <person name="Rosa B.A."/>
            <person name="Cordes M."/>
            <person name="Tomlinson C."/>
            <person name="Wollam A."/>
            <person name="Palsikar V.B."/>
            <person name="Mardis E.R."/>
            <person name="Wilson R.K."/>
        </authorList>
    </citation>
    <scope>NUCLEOTIDE SEQUENCE [LARGE SCALE GENOMIC DNA]</scope>
    <source>
        <strain evidence="3">MJR7716</strain>
    </source>
</reference>
<dbReference type="AlphaFoldDB" id="A0A133QAM9"/>
<evidence type="ECO:0000256" key="1">
    <source>
        <dbReference type="SAM" id="Phobius"/>
    </source>
</evidence>
<comment type="caution">
    <text evidence="2">The sequence shown here is derived from an EMBL/GenBank/DDBJ whole genome shotgun (WGS) entry which is preliminary data.</text>
</comment>
<dbReference type="PATRIC" id="fig|28128.5.peg.1125"/>
<keyword evidence="1" id="KW-1133">Transmembrane helix</keyword>
<keyword evidence="1" id="KW-0812">Transmembrane</keyword>
<dbReference type="STRING" id="28128.HMPREF3226_01109"/>
<evidence type="ECO:0000313" key="2">
    <source>
        <dbReference type="EMBL" id="KXA39898.1"/>
    </source>
</evidence>
<feature type="transmembrane region" description="Helical" evidence="1">
    <location>
        <begin position="28"/>
        <end position="47"/>
    </location>
</feature>
<keyword evidence="3" id="KW-1185">Reference proteome</keyword>
<gene>
    <name evidence="2" type="ORF">HMPREF3226_01109</name>
</gene>
<name>A0A133QAM9_9BACT</name>
<keyword evidence="1" id="KW-0472">Membrane</keyword>
<accession>A0A133QAM9</accession>
<protein>
    <submittedName>
        <fullName evidence="2">Uncharacterized protein</fullName>
    </submittedName>
</protein>
<feature type="transmembrane region" description="Helical" evidence="1">
    <location>
        <begin position="53"/>
        <end position="72"/>
    </location>
</feature>
<evidence type="ECO:0000313" key="3">
    <source>
        <dbReference type="Proteomes" id="UP000070533"/>
    </source>
</evidence>
<organism evidence="2 3">
    <name type="scientific">Prevotella corporis</name>
    <dbReference type="NCBI Taxonomy" id="28128"/>
    <lineage>
        <taxon>Bacteria</taxon>
        <taxon>Pseudomonadati</taxon>
        <taxon>Bacteroidota</taxon>
        <taxon>Bacteroidia</taxon>
        <taxon>Bacteroidales</taxon>
        <taxon>Prevotellaceae</taxon>
        <taxon>Prevotella</taxon>
    </lineage>
</organism>
<sequence length="74" mass="8098">MRCKITNFLPINQIFFVILHSMKGYIKYLGLFSVALGLVLFAVHILASVKGNALLLTGLAMVIGGTIAHVRLQK</sequence>
<dbReference type="Proteomes" id="UP000070533">
    <property type="component" value="Unassembled WGS sequence"/>
</dbReference>
<proteinExistence type="predicted"/>
<dbReference type="EMBL" id="LRQG01000086">
    <property type="protein sequence ID" value="KXA39898.1"/>
    <property type="molecule type" value="Genomic_DNA"/>
</dbReference>